<evidence type="ECO:0000313" key="3">
    <source>
        <dbReference type="Proteomes" id="UP000283387"/>
    </source>
</evidence>
<reference evidence="2 3" key="1">
    <citation type="submission" date="2018-09" db="EMBL/GenBank/DDBJ databases">
        <title>Genomic Encyclopedia of Archaeal and Bacterial Type Strains, Phase II (KMG-II): from individual species to whole genera.</title>
        <authorList>
            <person name="Goeker M."/>
        </authorList>
    </citation>
    <scope>NUCLEOTIDE SEQUENCE [LARGE SCALE GENOMIC DNA]</scope>
    <source>
        <strain evidence="2 3">DSM 27148</strain>
    </source>
</reference>
<dbReference type="Pfam" id="PF19515">
    <property type="entry name" value="DUF6048"/>
    <property type="match status" value="1"/>
</dbReference>
<evidence type="ECO:0000313" key="2">
    <source>
        <dbReference type="EMBL" id="RKD91533.1"/>
    </source>
</evidence>
<feature type="signal peptide" evidence="1">
    <location>
        <begin position="1"/>
        <end position="21"/>
    </location>
</feature>
<dbReference type="EMBL" id="RAPN01000001">
    <property type="protein sequence ID" value="RKD91533.1"/>
    <property type="molecule type" value="Genomic_DNA"/>
</dbReference>
<dbReference type="InterPro" id="IPR046111">
    <property type="entry name" value="DUF6048"/>
</dbReference>
<comment type="caution">
    <text evidence="2">The sequence shown here is derived from an EMBL/GenBank/DDBJ whole genome shotgun (WGS) entry which is preliminary data.</text>
</comment>
<gene>
    <name evidence="2" type="ORF">BC643_1889</name>
</gene>
<accession>A0A419W7T3</accession>
<dbReference type="AlphaFoldDB" id="A0A419W7T3"/>
<dbReference type="RefSeq" id="WP_147377185.1">
    <property type="nucleotide sequence ID" value="NZ_RAPN01000001.1"/>
</dbReference>
<dbReference type="OrthoDB" id="1082206at2"/>
<name>A0A419W7T3_9BACT</name>
<evidence type="ECO:0008006" key="4">
    <source>
        <dbReference type="Google" id="ProtNLM"/>
    </source>
</evidence>
<proteinExistence type="predicted"/>
<keyword evidence="3" id="KW-1185">Reference proteome</keyword>
<feature type="chain" id="PRO_5019558321" description="Outer membrane protein with beta-barrel domain" evidence="1">
    <location>
        <begin position="22"/>
        <end position="235"/>
    </location>
</feature>
<sequence length="235" mass="27133">MKIFNYTLTIALILLSLSSWAQEKEKKKMPKRTDNYIHMPGIRIGFDLTRPYQNLWTKGDRYGSEFSGDIELKPNLYGAVEIGWEKFKMNHAYVDYESAGSYTRIGIDYNLLTTESADERDIFYVGLRYGFGAASQTVNSYSFDDYWGDTSGSFPKQNFTSHWMEVVLGLKGEILKNFYMGWSVRAKFMLAQKDFDIPPIYFTSGFGKSEGGVTLDFTYSVYYTLPFKFRSESTK</sequence>
<evidence type="ECO:0000256" key="1">
    <source>
        <dbReference type="SAM" id="SignalP"/>
    </source>
</evidence>
<dbReference type="Proteomes" id="UP000283387">
    <property type="component" value="Unassembled WGS sequence"/>
</dbReference>
<keyword evidence="1" id="KW-0732">Signal</keyword>
<organism evidence="2 3">
    <name type="scientific">Mangrovibacterium diazotrophicum</name>
    <dbReference type="NCBI Taxonomy" id="1261403"/>
    <lineage>
        <taxon>Bacteria</taxon>
        <taxon>Pseudomonadati</taxon>
        <taxon>Bacteroidota</taxon>
        <taxon>Bacteroidia</taxon>
        <taxon>Marinilabiliales</taxon>
        <taxon>Prolixibacteraceae</taxon>
        <taxon>Mangrovibacterium</taxon>
    </lineage>
</organism>
<protein>
    <recommendedName>
        <fullName evidence="4">Outer membrane protein with beta-barrel domain</fullName>
    </recommendedName>
</protein>